<dbReference type="EMBL" id="JAIWYP010000010">
    <property type="protein sequence ID" value="KAH3748559.1"/>
    <property type="molecule type" value="Genomic_DNA"/>
</dbReference>
<evidence type="ECO:0000256" key="1">
    <source>
        <dbReference type="SAM" id="MobiDB-lite"/>
    </source>
</evidence>
<organism evidence="2 3">
    <name type="scientific">Dreissena polymorpha</name>
    <name type="common">Zebra mussel</name>
    <name type="synonym">Mytilus polymorpha</name>
    <dbReference type="NCBI Taxonomy" id="45954"/>
    <lineage>
        <taxon>Eukaryota</taxon>
        <taxon>Metazoa</taxon>
        <taxon>Spiralia</taxon>
        <taxon>Lophotrochozoa</taxon>
        <taxon>Mollusca</taxon>
        <taxon>Bivalvia</taxon>
        <taxon>Autobranchia</taxon>
        <taxon>Heteroconchia</taxon>
        <taxon>Euheterodonta</taxon>
        <taxon>Imparidentia</taxon>
        <taxon>Neoheterodontei</taxon>
        <taxon>Myida</taxon>
        <taxon>Dreissenoidea</taxon>
        <taxon>Dreissenidae</taxon>
        <taxon>Dreissena</taxon>
    </lineage>
</organism>
<feature type="compositionally biased region" description="Polar residues" evidence="1">
    <location>
        <begin position="37"/>
        <end position="48"/>
    </location>
</feature>
<reference evidence="2" key="1">
    <citation type="journal article" date="2019" name="bioRxiv">
        <title>The Genome of the Zebra Mussel, Dreissena polymorpha: A Resource for Invasive Species Research.</title>
        <authorList>
            <person name="McCartney M.A."/>
            <person name="Auch B."/>
            <person name="Kono T."/>
            <person name="Mallez S."/>
            <person name="Zhang Y."/>
            <person name="Obille A."/>
            <person name="Becker A."/>
            <person name="Abrahante J.E."/>
            <person name="Garbe J."/>
            <person name="Badalamenti J.P."/>
            <person name="Herman A."/>
            <person name="Mangelson H."/>
            <person name="Liachko I."/>
            <person name="Sullivan S."/>
            <person name="Sone E.D."/>
            <person name="Koren S."/>
            <person name="Silverstein K.A.T."/>
            <person name="Beckman K.B."/>
            <person name="Gohl D.M."/>
        </authorList>
    </citation>
    <scope>NUCLEOTIDE SEQUENCE</scope>
    <source>
        <strain evidence="2">Duluth1</strain>
        <tissue evidence="2">Whole animal</tissue>
    </source>
</reference>
<comment type="caution">
    <text evidence="2">The sequence shown here is derived from an EMBL/GenBank/DDBJ whole genome shotgun (WGS) entry which is preliminary data.</text>
</comment>
<evidence type="ECO:0000313" key="3">
    <source>
        <dbReference type="Proteomes" id="UP000828390"/>
    </source>
</evidence>
<accession>A0A9D4DFY0</accession>
<gene>
    <name evidence="2" type="ORF">DPMN_183005</name>
</gene>
<reference evidence="2" key="2">
    <citation type="submission" date="2020-11" db="EMBL/GenBank/DDBJ databases">
        <authorList>
            <person name="McCartney M.A."/>
            <person name="Auch B."/>
            <person name="Kono T."/>
            <person name="Mallez S."/>
            <person name="Becker A."/>
            <person name="Gohl D.M."/>
            <person name="Silverstein K.A.T."/>
            <person name="Koren S."/>
            <person name="Bechman K.B."/>
            <person name="Herman A."/>
            <person name="Abrahante J.E."/>
            <person name="Garbe J."/>
        </authorList>
    </citation>
    <scope>NUCLEOTIDE SEQUENCE</scope>
    <source>
        <strain evidence="2">Duluth1</strain>
        <tissue evidence="2">Whole animal</tissue>
    </source>
</reference>
<feature type="compositionally biased region" description="Low complexity" evidence="1">
    <location>
        <begin position="49"/>
        <end position="58"/>
    </location>
</feature>
<dbReference type="AlphaFoldDB" id="A0A9D4DFY0"/>
<protein>
    <submittedName>
        <fullName evidence="2">Uncharacterized protein</fullName>
    </submittedName>
</protein>
<keyword evidence="3" id="KW-1185">Reference proteome</keyword>
<feature type="region of interest" description="Disordered" evidence="1">
    <location>
        <begin position="32"/>
        <end position="83"/>
    </location>
</feature>
<proteinExistence type="predicted"/>
<evidence type="ECO:0000313" key="2">
    <source>
        <dbReference type="EMBL" id="KAH3748559.1"/>
    </source>
</evidence>
<feature type="compositionally biased region" description="Acidic residues" evidence="1">
    <location>
        <begin position="59"/>
        <end position="77"/>
    </location>
</feature>
<name>A0A9D4DFY0_DREPO</name>
<dbReference type="Proteomes" id="UP000828390">
    <property type="component" value="Unassembled WGS sequence"/>
</dbReference>
<sequence>MGTASSAVLKQNDPDKRFHGVRTALLSNAFKIKENNKTPADSETLNSISSGSEDNTSNESDESEDDSELTDSDESDSDVGTSDIDTSAQEALTFLKALPQFSAFDEEEDILVGIQNFYKLCTKTLDVHKLASGMAEFLLKTKLTKVICDLTITSINENQLNINLYNALSLAWNTSDVSIEIRRKFAKYPNYLESLKKILTDTVSSQTHDNLEPSSMVRCLFILLQQHNITAPCTINQKTFKSHTNAS</sequence>